<dbReference type="InterPro" id="IPR040079">
    <property type="entry name" value="Glutathione_S-Trfase"/>
</dbReference>
<feature type="domain" description="GST N-terminal" evidence="1">
    <location>
        <begin position="1"/>
        <end position="77"/>
    </location>
</feature>
<dbReference type="PROSITE" id="PS50405">
    <property type="entry name" value="GST_CTER"/>
    <property type="match status" value="1"/>
</dbReference>
<dbReference type="EMBL" id="CADIKH010000049">
    <property type="protein sequence ID" value="CAB3771071.1"/>
    <property type="molecule type" value="Genomic_DNA"/>
</dbReference>
<feature type="domain" description="GST C-terminal" evidence="2">
    <location>
        <begin position="82"/>
        <end position="215"/>
    </location>
</feature>
<evidence type="ECO:0000259" key="1">
    <source>
        <dbReference type="PROSITE" id="PS50404"/>
    </source>
</evidence>
<dbReference type="CDD" id="cd00570">
    <property type="entry name" value="GST_N_family"/>
    <property type="match status" value="1"/>
</dbReference>
<dbReference type="SUPFAM" id="SSF52833">
    <property type="entry name" value="Thioredoxin-like"/>
    <property type="match status" value="1"/>
</dbReference>
<dbReference type="InterPro" id="IPR010987">
    <property type="entry name" value="Glutathione-S-Trfase_C-like"/>
</dbReference>
<protein>
    <submittedName>
        <fullName evidence="3">Glutathione S-transferase</fullName>
        <ecNumber evidence="3">2.5.1.18</ecNumber>
    </submittedName>
</protein>
<dbReference type="Proteomes" id="UP000494363">
    <property type="component" value="Unassembled WGS sequence"/>
</dbReference>
<dbReference type="SUPFAM" id="SSF47616">
    <property type="entry name" value="GST C-terminal domain-like"/>
    <property type="match status" value="1"/>
</dbReference>
<keyword evidence="3" id="KW-0808">Transferase</keyword>
<dbReference type="RefSeq" id="WP_175231933.1">
    <property type="nucleotide sequence ID" value="NZ_CADIKH010000049.1"/>
</dbReference>
<dbReference type="PANTHER" id="PTHR43968">
    <property type="match status" value="1"/>
</dbReference>
<dbReference type="GO" id="GO:0005737">
    <property type="term" value="C:cytoplasm"/>
    <property type="evidence" value="ECO:0007669"/>
    <property type="project" value="TreeGrafter"/>
</dbReference>
<dbReference type="SFLD" id="SFLDS00019">
    <property type="entry name" value="Glutathione_Transferase_(cytos"/>
    <property type="match status" value="1"/>
</dbReference>
<dbReference type="AlphaFoldDB" id="A0A6J5F062"/>
<keyword evidence="4" id="KW-1185">Reference proteome</keyword>
<dbReference type="InterPro" id="IPR050983">
    <property type="entry name" value="GST_Omega/HSP26"/>
</dbReference>
<proteinExistence type="predicted"/>
<dbReference type="InterPro" id="IPR036282">
    <property type="entry name" value="Glutathione-S-Trfase_C_sf"/>
</dbReference>
<dbReference type="PANTHER" id="PTHR43968:SF6">
    <property type="entry name" value="GLUTATHIONE S-TRANSFERASE OMEGA"/>
    <property type="match status" value="1"/>
</dbReference>
<dbReference type="Gene3D" id="3.40.30.10">
    <property type="entry name" value="Glutaredoxin"/>
    <property type="match status" value="1"/>
</dbReference>
<evidence type="ECO:0000259" key="2">
    <source>
        <dbReference type="PROSITE" id="PS50405"/>
    </source>
</evidence>
<dbReference type="InterPro" id="IPR036249">
    <property type="entry name" value="Thioredoxin-like_sf"/>
</dbReference>
<evidence type="ECO:0000313" key="4">
    <source>
        <dbReference type="Proteomes" id="UP000494363"/>
    </source>
</evidence>
<dbReference type="InterPro" id="IPR004045">
    <property type="entry name" value="Glutathione_S-Trfase_N"/>
</dbReference>
<dbReference type="GO" id="GO:0004364">
    <property type="term" value="F:glutathione transferase activity"/>
    <property type="evidence" value="ECO:0007669"/>
    <property type="project" value="UniProtKB-EC"/>
</dbReference>
<accession>A0A6J5F062</accession>
<evidence type="ECO:0000313" key="3">
    <source>
        <dbReference type="EMBL" id="CAB3771071.1"/>
    </source>
</evidence>
<dbReference type="EC" id="2.5.1.18" evidence="3"/>
<gene>
    <name evidence="3" type="ORF">LMG29542_06518</name>
</gene>
<organism evidence="3 4">
    <name type="scientific">Paraburkholderia humisilvae</name>
    <dbReference type="NCBI Taxonomy" id="627669"/>
    <lineage>
        <taxon>Bacteria</taxon>
        <taxon>Pseudomonadati</taxon>
        <taxon>Pseudomonadota</taxon>
        <taxon>Betaproteobacteria</taxon>
        <taxon>Burkholderiales</taxon>
        <taxon>Burkholderiaceae</taxon>
        <taxon>Paraburkholderia</taxon>
    </lineage>
</organism>
<reference evidence="3 4" key="1">
    <citation type="submission" date="2020-04" db="EMBL/GenBank/DDBJ databases">
        <authorList>
            <person name="De Canck E."/>
        </authorList>
    </citation>
    <scope>NUCLEOTIDE SEQUENCE [LARGE SCALE GENOMIC DNA]</scope>
    <source>
        <strain evidence="3 4">LMG 29542</strain>
    </source>
</reference>
<dbReference type="Pfam" id="PF13417">
    <property type="entry name" value="GST_N_3"/>
    <property type="match status" value="1"/>
</dbReference>
<name>A0A6J5F062_9BURK</name>
<dbReference type="Gene3D" id="1.20.1050.10">
    <property type="match status" value="1"/>
</dbReference>
<sequence>MIKLCGFALSNYYNKVKFVLLEHEIPFEEETVLASQDEAVLAHSPLGKVPFLITEHGSLCESQAILEYLAACYPERAIFSRDPWQAAKEREMILLVDVQLELIARNLYKQAFFGGTVTDATKGRVEKLLTRHICGFKRLAQFGPYLRGDTFGVADFSGFVHLPLVGLATQQVYGRDFLLDAGVNWKRYWTIINARPAAQRVTADRKAYMDATRKT</sequence>
<dbReference type="PROSITE" id="PS50404">
    <property type="entry name" value="GST_NTER"/>
    <property type="match status" value="1"/>
</dbReference>